<dbReference type="PANTHER" id="PTHR20883:SF48">
    <property type="entry name" value="ECTOINE DIOXYGENASE"/>
    <property type="match status" value="1"/>
</dbReference>
<comment type="cofactor">
    <cofactor evidence="1">
        <name>Fe(2+)</name>
        <dbReference type="ChEBI" id="CHEBI:29033"/>
    </cofactor>
</comment>
<gene>
    <name evidence="2" type="ORF">EV695_3640</name>
</gene>
<dbReference type="GO" id="GO:0016706">
    <property type="term" value="F:2-oxoglutarate-dependent dioxygenase activity"/>
    <property type="evidence" value="ECO:0007669"/>
    <property type="project" value="UniProtKB-ARBA"/>
</dbReference>
<keyword evidence="3" id="KW-1185">Reference proteome</keyword>
<dbReference type="Proteomes" id="UP000294887">
    <property type="component" value="Unassembled WGS sequence"/>
</dbReference>
<reference evidence="2 3" key="1">
    <citation type="submission" date="2019-03" db="EMBL/GenBank/DDBJ databases">
        <title>Genomic Encyclopedia of Type Strains, Phase IV (KMG-IV): sequencing the most valuable type-strain genomes for metagenomic binning, comparative biology and taxonomic classification.</title>
        <authorList>
            <person name="Goeker M."/>
        </authorList>
    </citation>
    <scope>NUCLEOTIDE SEQUENCE [LARGE SCALE GENOMIC DNA]</scope>
    <source>
        <strain evidence="2 3">DSM 24830</strain>
    </source>
</reference>
<evidence type="ECO:0000313" key="2">
    <source>
        <dbReference type="EMBL" id="TCJ82902.1"/>
    </source>
</evidence>
<accession>A0A4R1ESL4</accession>
<dbReference type="PANTHER" id="PTHR20883">
    <property type="entry name" value="PHYTANOYL-COA DIOXYGENASE DOMAIN CONTAINING 1"/>
    <property type="match status" value="1"/>
</dbReference>
<dbReference type="AlphaFoldDB" id="A0A4R1ESL4"/>
<name>A0A4R1ESL4_9GAMM</name>
<dbReference type="EMBL" id="SMFQ01000005">
    <property type="protein sequence ID" value="TCJ82902.1"/>
    <property type="molecule type" value="Genomic_DNA"/>
</dbReference>
<evidence type="ECO:0000256" key="1">
    <source>
        <dbReference type="ARBA" id="ARBA00001954"/>
    </source>
</evidence>
<organism evidence="2 3">
    <name type="scientific">Cocleimonas flava</name>
    <dbReference type="NCBI Taxonomy" id="634765"/>
    <lineage>
        <taxon>Bacteria</taxon>
        <taxon>Pseudomonadati</taxon>
        <taxon>Pseudomonadota</taxon>
        <taxon>Gammaproteobacteria</taxon>
        <taxon>Thiotrichales</taxon>
        <taxon>Thiotrichaceae</taxon>
        <taxon>Cocleimonas</taxon>
    </lineage>
</organism>
<keyword evidence="2" id="KW-0560">Oxidoreductase</keyword>
<dbReference type="RefSeq" id="WP_131907399.1">
    <property type="nucleotide sequence ID" value="NZ_BAAAFU010000007.1"/>
</dbReference>
<dbReference type="GO" id="GO:0005506">
    <property type="term" value="F:iron ion binding"/>
    <property type="evidence" value="ECO:0007669"/>
    <property type="project" value="UniProtKB-ARBA"/>
</dbReference>
<evidence type="ECO:0000313" key="3">
    <source>
        <dbReference type="Proteomes" id="UP000294887"/>
    </source>
</evidence>
<dbReference type="InterPro" id="IPR008775">
    <property type="entry name" value="Phytyl_CoA_dOase-like"/>
</dbReference>
<keyword evidence="2" id="KW-0223">Dioxygenase</keyword>
<dbReference type="Gene3D" id="2.60.120.620">
    <property type="entry name" value="q2cbj1_9rhob like domain"/>
    <property type="match status" value="1"/>
</dbReference>
<dbReference type="SUPFAM" id="SSF51197">
    <property type="entry name" value="Clavaminate synthase-like"/>
    <property type="match status" value="1"/>
</dbReference>
<comment type="caution">
    <text evidence="2">The sequence shown here is derived from an EMBL/GenBank/DDBJ whole genome shotgun (WGS) entry which is preliminary data.</text>
</comment>
<dbReference type="OrthoDB" id="547161at2"/>
<protein>
    <submittedName>
        <fullName evidence="2">Phytanoyl-CoA dioxygenase PhyH</fullName>
    </submittedName>
</protein>
<sequence length="335" mass="38772">MKNALNIPIWFFEIFTTAKSFKGNPIIGSPILNRLGLHVFRLILSHVVMRGRMLLLSPMISAEDRKSYFEKGYIVKEDFLSDEEFQRLEEAARSFDGEIREARQGNTLTHRAVLSPDVLENRQVLAQVVDNQKLNRLTQFASGHLRKPFYYLEEVKNQFCSGNEDPQKTFHNDTFHPSMKCWLFIDDVTPETGPFTFVPESHKLSWKRIKWQYQMSLVASNDKNGYHAKGSTRYLEEDLKELGLPEPKPFTVKKNTLVIVNVFGIHRRGNSEKSTRLALWGDSRTNPFIPFPGIGGKFANQIQYYFLGLYRKKMDDAAAARGHRSPWHIIETDEK</sequence>
<dbReference type="Pfam" id="PF05721">
    <property type="entry name" value="PhyH"/>
    <property type="match status" value="1"/>
</dbReference>
<proteinExistence type="predicted"/>